<keyword evidence="1" id="KW-0378">Hydrolase</keyword>
<dbReference type="InterPro" id="IPR039329">
    <property type="entry name" value="SIAE"/>
</dbReference>
<dbReference type="GO" id="GO:0005975">
    <property type="term" value="P:carbohydrate metabolic process"/>
    <property type="evidence" value="ECO:0007669"/>
    <property type="project" value="TreeGrafter"/>
</dbReference>
<evidence type="ECO:0000313" key="5">
    <source>
        <dbReference type="Proteomes" id="UP000242263"/>
    </source>
</evidence>
<feature type="domain" description="Sialate O-acetylesterase" evidence="3">
    <location>
        <begin position="120"/>
        <end position="226"/>
    </location>
</feature>
<dbReference type="Proteomes" id="UP000242263">
    <property type="component" value="Unassembled WGS sequence"/>
</dbReference>
<dbReference type="Gene3D" id="3.40.50.1110">
    <property type="entry name" value="SGNH hydrolase"/>
    <property type="match status" value="1"/>
</dbReference>
<gene>
    <name evidence="4" type="ORF">CYJ32_04570</name>
</gene>
<dbReference type="InterPro" id="IPR005181">
    <property type="entry name" value="SASA"/>
</dbReference>
<dbReference type="SUPFAM" id="SSF52266">
    <property type="entry name" value="SGNH hydrolase"/>
    <property type="match status" value="1"/>
</dbReference>
<organism evidence="4 5">
    <name type="scientific">Alloscardovia omnicolens</name>
    <dbReference type="NCBI Taxonomy" id="419015"/>
    <lineage>
        <taxon>Bacteria</taxon>
        <taxon>Bacillati</taxon>
        <taxon>Actinomycetota</taxon>
        <taxon>Actinomycetes</taxon>
        <taxon>Bifidobacteriales</taxon>
        <taxon>Bifidobacteriaceae</taxon>
        <taxon>Alloscardovia</taxon>
    </lineage>
</organism>
<evidence type="ECO:0000313" key="4">
    <source>
        <dbReference type="EMBL" id="PKZ14803.1"/>
    </source>
</evidence>
<dbReference type="PANTHER" id="PTHR22901:SF0">
    <property type="entry name" value="SIALATE O-ACETYLESTERASE"/>
    <property type="match status" value="1"/>
</dbReference>
<feature type="domain" description="Sialate O-acetylesterase" evidence="3">
    <location>
        <begin position="290"/>
        <end position="410"/>
    </location>
</feature>
<accession>A0A2I1M3V1</accession>
<proteinExistence type="predicted"/>
<dbReference type="AlphaFoldDB" id="A0A2I1M3V1"/>
<dbReference type="Pfam" id="PF03629">
    <property type="entry name" value="SASA"/>
    <property type="match status" value="2"/>
</dbReference>
<comment type="caution">
    <text evidence="4">The sequence shown here is derived from an EMBL/GenBank/DDBJ whole genome shotgun (WGS) entry which is preliminary data.</text>
</comment>
<evidence type="ECO:0000256" key="2">
    <source>
        <dbReference type="SAM" id="MobiDB-lite"/>
    </source>
</evidence>
<protein>
    <submittedName>
        <fullName evidence="4">Sialate O-acetylesterase</fullName>
    </submittedName>
</protein>
<reference evidence="4 5" key="1">
    <citation type="submission" date="2017-12" db="EMBL/GenBank/DDBJ databases">
        <title>Phylogenetic diversity of female urinary microbiome.</title>
        <authorList>
            <person name="Thomas-White K."/>
            <person name="Wolfe A.J."/>
        </authorList>
    </citation>
    <scope>NUCLEOTIDE SEQUENCE [LARGE SCALE GENOMIC DNA]</scope>
    <source>
        <strain evidence="4 5">UMB0064</strain>
    </source>
</reference>
<dbReference type="PANTHER" id="PTHR22901">
    <property type="entry name" value="SIALATE O-ACETYLESTERASE"/>
    <property type="match status" value="1"/>
</dbReference>
<dbReference type="EMBL" id="PKGU01000003">
    <property type="protein sequence ID" value="PKZ14803.1"/>
    <property type="molecule type" value="Genomic_DNA"/>
</dbReference>
<evidence type="ECO:0000256" key="1">
    <source>
        <dbReference type="ARBA" id="ARBA00022801"/>
    </source>
</evidence>
<dbReference type="InterPro" id="IPR036514">
    <property type="entry name" value="SGNH_hydro_sf"/>
</dbReference>
<dbReference type="Gene3D" id="2.60.40.10">
    <property type="entry name" value="Immunoglobulins"/>
    <property type="match status" value="1"/>
</dbReference>
<feature type="compositionally biased region" description="Polar residues" evidence="2">
    <location>
        <begin position="13"/>
        <end position="25"/>
    </location>
</feature>
<evidence type="ECO:0000259" key="3">
    <source>
        <dbReference type="Pfam" id="PF03629"/>
    </source>
</evidence>
<dbReference type="GO" id="GO:0001681">
    <property type="term" value="F:sialate O-acetylesterase activity"/>
    <property type="evidence" value="ECO:0007669"/>
    <property type="project" value="InterPro"/>
</dbReference>
<sequence length="500" mass="55184">MARTLATDPAPGSSETGTTDRTQPSKPLGSAQLQPAAIFSHHMVVQRDEPIAVFGTGEPGLRVRVCLGDSTRGLAVATCTVRADGTWLATLPAQPAGGPYVLHVSGGNVFLHYEDVMIGEVWIAAGQSNMEFELRNANGANTALEHSASLPIRFYNVPKRGRVDSELLADEQLTSWFPCNENTSGSMSAVAYFFAERMLESEPNVTIGIVDCYVGGTSVSCWMSRETLRSTKEGEHYWQRYLSAIEGLSESEQRACMNAWQNDFDAWNAAAGTPDRGECPWPPPLTNFSQFRPTGLFEAMVERIAPFGARGVLWYQGEEDTPYANDYAILLHCMIDQWRAAWSANLPFIIAQLPQFMETLGWVEIRAAQAQVAREIDNAFLACLMDCGEEDDVHPTDKRTPGRRLAHTVLTRSSVKLLSARLLDSNQVLLAFNEELAPDVDSAVFDIEVSKVLVHGNEVLLSCANEPESLRYGWYCWGAKPIMSRFSVPAEPFIVSSFER</sequence>
<dbReference type="InterPro" id="IPR013783">
    <property type="entry name" value="Ig-like_fold"/>
</dbReference>
<feature type="region of interest" description="Disordered" evidence="2">
    <location>
        <begin position="1"/>
        <end position="29"/>
    </location>
</feature>
<dbReference type="RefSeq" id="WP_049226610.1">
    <property type="nucleotide sequence ID" value="NZ_JVFQ01000006.1"/>
</dbReference>
<name>A0A2I1M3V1_9BIFI</name>